<dbReference type="Gene3D" id="3.30.160.60">
    <property type="entry name" value="Classic Zinc Finger"/>
    <property type="match status" value="9"/>
</dbReference>
<comment type="caution">
    <text evidence="14">The sequence shown here is derived from an EMBL/GenBank/DDBJ whole genome shotgun (WGS) entry which is preliminary data.</text>
</comment>
<dbReference type="FunFam" id="3.30.160.60:FF:000045">
    <property type="entry name" value="ZFP69 zinc finger protein B"/>
    <property type="match status" value="1"/>
</dbReference>
<accession>A0AAD7Y8E0</accession>
<dbReference type="GO" id="GO:0000978">
    <property type="term" value="F:RNA polymerase II cis-regulatory region sequence-specific DNA binding"/>
    <property type="evidence" value="ECO:0007669"/>
    <property type="project" value="TreeGrafter"/>
</dbReference>
<protein>
    <recommendedName>
        <fullName evidence="13">C2H2-type domain-containing protein</fullName>
    </recommendedName>
</protein>
<evidence type="ECO:0000256" key="3">
    <source>
        <dbReference type="ARBA" id="ARBA00022723"/>
    </source>
</evidence>
<feature type="domain" description="C2H2-type" evidence="13">
    <location>
        <begin position="396"/>
        <end position="423"/>
    </location>
</feature>
<evidence type="ECO:0000256" key="2">
    <source>
        <dbReference type="ARBA" id="ARBA00006991"/>
    </source>
</evidence>
<keyword evidence="9" id="KW-0804">Transcription</keyword>
<keyword evidence="15" id="KW-1185">Reference proteome</keyword>
<feature type="region of interest" description="Disordered" evidence="12">
    <location>
        <begin position="16"/>
        <end position="105"/>
    </location>
</feature>
<keyword evidence="7" id="KW-0805">Transcription regulation</keyword>
<dbReference type="PANTHER" id="PTHR24404:SF114">
    <property type="entry name" value="KLUMPFUSS, ISOFORM B-RELATED"/>
    <property type="match status" value="1"/>
</dbReference>
<evidence type="ECO:0000256" key="4">
    <source>
        <dbReference type="ARBA" id="ARBA00022737"/>
    </source>
</evidence>
<dbReference type="InterPro" id="IPR013087">
    <property type="entry name" value="Znf_C2H2_type"/>
</dbReference>
<feature type="domain" description="C2H2-type" evidence="13">
    <location>
        <begin position="452"/>
        <end position="479"/>
    </location>
</feature>
<evidence type="ECO:0000256" key="5">
    <source>
        <dbReference type="ARBA" id="ARBA00022771"/>
    </source>
</evidence>
<evidence type="ECO:0000256" key="12">
    <source>
        <dbReference type="SAM" id="MobiDB-lite"/>
    </source>
</evidence>
<dbReference type="EMBL" id="JARGEI010000028">
    <property type="protein sequence ID" value="KAJ8706467.1"/>
    <property type="molecule type" value="Genomic_DNA"/>
</dbReference>
<evidence type="ECO:0000256" key="1">
    <source>
        <dbReference type="ARBA" id="ARBA00004123"/>
    </source>
</evidence>
<dbReference type="FunFam" id="3.30.160.60:FF:001732">
    <property type="entry name" value="Zgc:162936"/>
    <property type="match status" value="1"/>
</dbReference>
<keyword evidence="6" id="KW-0862">Zinc</keyword>
<keyword evidence="5 11" id="KW-0863">Zinc-finger</keyword>
<dbReference type="PROSITE" id="PS00028">
    <property type="entry name" value="ZINC_FINGER_C2H2_1"/>
    <property type="match status" value="9"/>
</dbReference>
<dbReference type="GO" id="GO:0005694">
    <property type="term" value="C:chromosome"/>
    <property type="evidence" value="ECO:0007669"/>
    <property type="project" value="UniProtKB-ARBA"/>
</dbReference>
<dbReference type="AlphaFoldDB" id="A0AAD7Y8E0"/>
<comment type="similarity">
    <text evidence="2">Belongs to the krueppel C2H2-type zinc-finger protein family.</text>
</comment>
<dbReference type="Pfam" id="PF00096">
    <property type="entry name" value="zf-C2H2"/>
    <property type="match status" value="9"/>
</dbReference>
<dbReference type="FunFam" id="3.30.160.60:FF:000931">
    <property type="entry name" value="zinc finger protein 697"/>
    <property type="match status" value="1"/>
</dbReference>
<gene>
    <name evidence="14" type="ORF">PYW07_012545</name>
</gene>
<keyword evidence="10" id="KW-0539">Nucleus</keyword>
<evidence type="ECO:0000259" key="13">
    <source>
        <dbReference type="PROSITE" id="PS50157"/>
    </source>
</evidence>
<proteinExistence type="inferred from homology"/>
<keyword evidence="3" id="KW-0479">Metal-binding</keyword>
<dbReference type="FunFam" id="3.30.160.60:FF:002343">
    <property type="entry name" value="Zinc finger protein 33A"/>
    <property type="match status" value="2"/>
</dbReference>
<dbReference type="Proteomes" id="UP001231518">
    <property type="component" value="Chromosome 30"/>
</dbReference>
<dbReference type="FunFam" id="3.30.160.60:FF:000100">
    <property type="entry name" value="Zinc finger 45-like"/>
    <property type="match status" value="3"/>
</dbReference>
<feature type="compositionally biased region" description="Basic and acidic residues" evidence="12">
    <location>
        <begin position="21"/>
        <end position="40"/>
    </location>
</feature>
<evidence type="ECO:0000256" key="10">
    <source>
        <dbReference type="ARBA" id="ARBA00023242"/>
    </source>
</evidence>
<evidence type="ECO:0000256" key="7">
    <source>
        <dbReference type="ARBA" id="ARBA00023015"/>
    </source>
</evidence>
<keyword evidence="4" id="KW-0677">Repeat</keyword>
<dbReference type="GO" id="GO:0008270">
    <property type="term" value="F:zinc ion binding"/>
    <property type="evidence" value="ECO:0007669"/>
    <property type="project" value="UniProtKB-KW"/>
</dbReference>
<dbReference type="GO" id="GO:0003700">
    <property type="term" value="F:DNA-binding transcription factor activity"/>
    <property type="evidence" value="ECO:0007669"/>
    <property type="project" value="TreeGrafter"/>
</dbReference>
<feature type="domain" description="C2H2-type" evidence="13">
    <location>
        <begin position="368"/>
        <end position="395"/>
    </location>
</feature>
<sequence length="619" mass="72150">MEHVAIKEELPVYYEGPEDIIEPKEEPHSDDANLEIKDDNGYLDVEETPLQHSETDLDITEFKTEVEEEQEELRKQHKASDTTRAGAAKKPKEDTQKTKLEDDQRKNKISETKIIQTTQRLVGKNLQDLYESLTHIPFIIEDSRPMLACFFCYAKLKQCCQLQRQCLQAEKLFAEMMNEPNPSINRVQSKLFNAFVKTEVVNISIDGVVQMEHVAIKEEVPVYYDGLEDIIEPKEEPLSDDCENTNNGYSDIEDTPMQHLESDMTMEIKVEMVEAQDSESKCSATDAPSLNIMEFKVEVEEEQEILRKTLEATDTIRTSTVKKLKEDTRRIKVEDGIPEKQMKIELSQTKIIQNSQNQTHKKTFKQPHKCNECQRIYSTNSSLQRHLRTHTGEKPYKCAICQRSFSRKGDVDRHSLTHTGEKPYKCDMCQRSFNRKSHLLQHIRTHTGEERYECDICHSRFSSRDDFRYHLRTHTEKKPYKCELCHRGCSSKSYLALHMRSHTGEEPYKCDVCQRGFSNHNALTLHMRTHSGEKPFKCDVCQRGFGRKSDLDRHSLTHTGEKPYTCEICQRSFNQKSNLLQHVRTHTGEELFNCNFCQCSFTQKNNLLKHIRIHTDEEP</sequence>
<feature type="compositionally biased region" description="Basic and acidic residues" evidence="12">
    <location>
        <begin position="72"/>
        <end position="81"/>
    </location>
</feature>
<evidence type="ECO:0000313" key="14">
    <source>
        <dbReference type="EMBL" id="KAJ8706467.1"/>
    </source>
</evidence>
<dbReference type="GO" id="GO:0005634">
    <property type="term" value="C:nucleus"/>
    <property type="evidence" value="ECO:0007669"/>
    <property type="project" value="UniProtKB-SubCell"/>
</dbReference>
<dbReference type="GO" id="GO:0045893">
    <property type="term" value="P:positive regulation of DNA-templated transcription"/>
    <property type="evidence" value="ECO:0007669"/>
    <property type="project" value="UniProtKB-ARBA"/>
</dbReference>
<feature type="domain" description="C2H2-type" evidence="13">
    <location>
        <begin position="424"/>
        <end position="451"/>
    </location>
</feature>
<name>A0AAD7Y8E0_MYTSE</name>
<dbReference type="PROSITE" id="PS50157">
    <property type="entry name" value="ZINC_FINGER_C2H2_2"/>
    <property type="match status" value="9"/>
</dbReference>
<dbReference type="GO" id="GO:0006357">
    <property type="term" value="P:regulation of transcription by RNA polymerase II"/>
    <property type="evidence" value="ECO:0007669"/>
    <property type="project" value="TreeGrafter"/>
</dbReference>
<dbReference type="InterPro" id="IPR050589">
    <property type="entry name" value="Ikaros_C2H2-ZF"/>
</dbReference>
<organism evidence="14 15">
    <name type="scientific">Mythimna separata</name>
    <name type="common">Oriental armyworm</name>
    <name type="synonym">Pseudaletia separata</name>
    <dbReference type="NCBI Taxonomy" id="271217"/>
    <lineage>
        <taxon>Eukaryota</taxon>
        <taxon>Metazoa</taxon>
        <taxon>Ecdysozoa</taxon>
        <taxon>Arthropoda</taxon>
        <taxon>Hexapoda</taxon>
        <taxon>Insecta</taxon>
        <taxon>Pterygota</taxon>
        <taxon>Neoptera</taxon>
        <taxon>Endopterygota</taxon>
        <taxon>Lepidoptera</taxon>
        <taxon>Glossata</taxon>
        <taxon>Ditrysia</taxon>
        <taxon>Noctuoidea</taxon>
        <taxon>Noctuidae</taxon>
        <taxon>Noctuinae</taxon>
        <taxon>Hadenini</taxon>
        <taxon>Mythimna</taxon>
    </lineage>
</organism>
<dbReference type="SUPFAM" id="SSF57667">
    <property type="entry name" value="beta-beta-alpha zinc fingers"/>
    <property type="match status" value="5"/>
</dbReference>
<comment type="subcellular location">
    <subcellularLocation>
        <location evidence="1">Nucleus</location>
    </subcellularLocation>
</comment>
<evidence type="ECO:0000256" key="9">
    <source>
        <dbReference type="ARBA" id="ARBA00023163"/>
    </source>
</evidence>
<dbReference type="SMART" id="SM00355">
    <property type="entry name" value="ZnF_C2H2"/>
    <property type="match status" value="9"/>
</dbReference>
<feature type="domain" description="C2H2-type" evidence="13">
    <location>
        <begin position="480"/>
        <end position="507"/>
    </location>
</feature>
<feature type="domain" description="C2H2-type" evidence="13">
    <location>
        <begin position="592"/>
        <end position="619"/>
    </location>
</feature>
<feature type="domain" description="C2H2-type" evidence="13">
    <location>
        <begin position="508"/>
        <end position="535"/>
    </location>
</feature>
<evidence type="ECO:0000256" key="6">
    <source>
        <dbReference type="ARBA" id="ARBA00022833"/>
    </source>
</evidence>
<keyword evidence="8" id="KW-0238">DNA-binding</keyword>
<evidence type="ECO:0000256" key="11">
    <source>
        <dbReference type="PROSITE-ProRule" id="PRU00042"/>
    </source>
</evidence>
<dbReference type="FunFam" id="3.30.160.60:FF:001049">
    <property type="entry name" value="zinc finger protein 319"/>
    <property type="match status" value="1"/>
</dbReference>
<feature type="domain" description="C2H2-type" evidence="13">
    <location>
        <begin position="536"/>
        <end position="563"/>
    </location>
</feature>
<evidence type="ECO:0000313" key="15">
    <source>
        <dbReference type="Proteomes" id="UP001231518"/>
    </source>
</evidence>
<feature type="domain" description="C2H2-type" evidence="13">
    <location>
        <begin position="564"/>
        <end position="591"/>
    </location>
</feature>
<evidence type="ECO:0000256" key="8">
    <source>
        <dbReference type="ARBA" id="ARBA00023125"/>
    </source>
</evidence>
<dbReference type="PANTHER" id="PTHR24404">
    <property type="entry name" value="ZINC FINGER PROTEIN"/>
    <property type="match status" value="1"/>
</dbReference>
<feature type="compositionally biased region" description="Basic and acidic residues" evidence="12">
    <location>
        <begin position="90"/>
        <end position="105"/>
    </location>
</feature>
<reference evidence="14" key="1">
    <citation type="submission" date="2023-03" db="EMBL/GenBank/DDBJ databases">
        <title>Chromosome-level genomes of two armyworms, Mythimna separata and Mythimna loreyi, provide insights into the biosynthesis and reception of sex pheromones.</title>
        <authorList>
            <person name="Zhao H."/>
        </authorList>
    </citation>
    <scope>NUCLEOTIDE SEQUENCE</scope>
    <source>
        <strain evidence="14">BeijingLab</strain>
        <tissue evidence="14">Pupa</tissue>
    </source>
</reference>
<dbReference type="InterPro" id="IPR036236">
    <property type="entry name" value="Znf_C2H2_sf"/>
</dbReference>